<dbReference type="FunFam" id="2.30.42.10:FF:000097">
    <property type="entry name" value="PDZ domain-containing protein GIPC1 isoform 1"/>
    <property type="match status" value="1"/>
</dbReference>
<gene>
    <name evidence="4" type="ORF">NMOB1V02_LOCUS3364</name>
</gene>
<feature type="compositionally biased region" description="Low complexity" evidence="2">
    <location>
        <begin position="73"/>
        <end position="87"/>
    </location>
</feature>
<dbReference type="PROSITE" id="PS50106">
    <property type="entry name" value="PDZ"/>
    <property type="match status" value="1"/>
</dbReference>
<dbReference type="InterPro" id="IPR017379">
    <property type="entry name" value="GIPC1/2/3"/>
</dbReference>
<dbReference type="EMBL" id="CAJPEX010000443">
    <property type="protein sequence ID" value="CAG0915725.1"/>
    <property type="molecule type" value="Genomic_DNA"/>
</dbReference>
<dbReference type="Pfam" id="PF25082">
    <property type="entry name" value="GIPC1_GH2"/>
    <property type="match status" value="1"/>
</dbReference>
<reference evidence="4" key="1">
    <citation type="submission" date="2020-11" db="EMBL/GenBank/DDBJ databases">
        <authorList>
            <person name="Tran Van P."/>
        </authorList>
    </citation>
    <scope>NUCLEOTIDE SEQUENCE</scope>
</reference>
<dbReference type="PANTHER" id="PTHR12259">
    <property type="entry name" value="RGS-GAIP INTERACTING PROTEIN GIPC"/>
    <property type="match status" value="1"/>
</dbReference>
<dbReference type="CDD" id="cd06707">
    <property type="entry name" value="PDZ_GIPC"/>
    <property type="match status" value="1"/>
</dbReference>
<dbReference type="OrthoDB" id="6509831at2759"/>
<feature type="region of interest" description="Disordered" evidence="2">
    <location>
        <begin position="55"/>
        <end position="88"/>
    </location>
</feature>
<keyword evidence="5" id="KW-1185">Reference proteome</keyword>
<dbReference type="EMBL" id="OA882480">
    <property type="protein sequence ID" value="CAD7275573.1"/>
    <property type="molecule type" value="Genomic_DNA"/>
</dbReference>
<evidence type="ECO:0000256" key="2">
    <source>
        <dbReference type="SAM" id="MobiDB-lite"/>
    </source>
</evidence>
<organism evidence="4">
    <name type="scientific">Notodromas monacha</name>
    <dbReference type="NCBI Taxonomy" id="399045"/>
    <lineage>
        <taxon>Eukaryota</taxon>
        <taxon>Metazoa</taxon>
        <taxon>Ecdysozoa</taxon>
        <taxon>Arthropoda</taxon>
        <taxon>Crustacea</taxon>
        <taxon>Oligostraca</taxon>
        <taxon>Ostracoda</taxon>
        <taxon>Podocopa</taxon>
        <taxon>Podocopida</taxon>
        <taxon>Cypridocopina</taxon>
        <taxon>Cypridoidea</taxon>
        <taxon>Cyprididae</taxon>
        <taxon>Notodromas</taxon>
    </lineage>
</organism>
<evidence type="ECO:0000313" key="4">
    <source>
        <dbReference type="EMBL" id="CAD7275573.1"/>
    </source>
</evidence>
<feature type="non-terminal residue" evidence="4">
    <location>
        <position position="1"/>
    </location>
</feature>
<dbReference type="AlphaFoldDB" id="A0A7R9BJ74"/>
<name>A0A7R9BJ74_9CRUS</name>
<feature type="domain" description="PDZ" evidence="3">
    <location>
        <begin position="171"/>
        <end position="251"/>
    </location>
</feature>
<dbReference type="Pfam" id="PF00595">
    <property type="entry name" value="PDZ"/>
    <property type="match status" value="1"/>
</dbReference>
<dbReference type="PANTHER" id="PTHR12259:SF1">
    <property type="entry name" value="GH21964P"/>
    <property type="match status" value="1"/>
</dbReference>
<accession>A0A7R9BJ74</accession>
<comment type="similarity">
    <text evidence="1">Belongs to the GIPC family.</text>
</comment>
<proteinExistence type="inferred from homology"/>
<evidence type="ECO:0000313" key="5">
    <source>
        <dbReference type="Proteomes" id="UP000678499"/>
    </source>
</evidence>
<protein>
    <recommendedName>
        <fullName evidence="3">PDZ domain-containing protein</fullName>
    </recommendedName>
</protein>
<dbReference type="InterPro" id="IPR055349">
    <property type="entry name" value="GH2_GIPC"/>
</dbReference>
<dbReference type="SUPFAM" id="SSF50156">
    <property type="entry name" value="PDZ domain-like"/>
    <property type="match status" value="1"/>
</dbReference>
<dbReference type="InterPro" id="IPR001478">
    <property type="entry name" value="PDZ"/>
</dbReference>
<dbReference type="SMART" id="SM00228">
    <property type="entry name" value="PDZ"/>
    <property type="match status" value="1"/>
</dbReference>
<feature type="region of interest" description="Disordered" evidence="2">
    <location>
        <begin position="1"/>
        <end position="43"/>
    </location>
</feature>
<evidence type="ECO:0000259" key="3">
    <source>
        <dbReference type="PROSITE" id="PS50106"/>
    </source>
</evidence>
<dbReference type="InterPro" id="IPR056814">
    <property type="entry name" value="GIPC1-3_GH1"/>
</dbReference>
<dbReference type="InterPro" id="IPR036034">
    <property type="entry name" value="PDZ_sf"/>
</dbReference>
<sequence length="371" mass="40343">MSFLRGVMKKTGVTGHKDDAGKENGQPALHGNDAKPSSDATTLWGTPVVTNGGCVANGKQQNGGVGNGHDGVGKPQQPPSQTQQQPQIVPVTRPKLQFHCQLAHGSPTGILAGFSNVKELYQMIASCYNLPVSEILFCTLNTHKVDMNKLLGGQIALDDFIFAHKKGQAKEIEITKIDDALGLTITDNGAGYAFIKRIRDESVIDKIKLIQVGDHLERINDKSLIGCRHFEVAKMLKDIPKGTNFVIRLIEPLRAGFANIGPRTDPRGTKKPGYGSGKETLRLRANAPATVQEAPDDVVESAISKINSLLENFLGINDSDLGCLSSTPKCHYNDEELDPRVAGFAPGEDQVWFWSLMMTVVAYDDHRLLRP</sequence>
<dbReference type="Pfam" id="PF25083">
    <property type="entry name" value="GIPC1_GH1"/>
    <property type="match status" value="1"/>
</dbReference>
<evidence type="ECO:0000256" key="1">
    <source>
        <dbReference type="ARBA" id="ARBA00009011"/>
    </source>
</evidence>
<dbReference type="Proteomes" id="UP000678499">
    <property type="component" value="Unassembled WGS sequence"/>
</dbReference>
<dbReference type="Gene3D" id="2.30.42.10">
    <property type="match status" value="1"/>
</dbReference>
<feature type="compositionally biased region" description="Gly residues" evidence="2">
    <location>
        <begin position="61"/>
        <end position="70"/>
    </location>
</feature>